<keyword evidence="1" id="KW-0479">Metal-binding</keyword>
<dbReference type="GO" id="GO:1903373">
    <property type="term" value="P:positive regulation of endoplasmic reticulum tubular network organization"/>
    <property type="evidence" value="ECO:0007669"/>
    <property type="project" value="UniProtKB-UniRule"/>
</dbReference>
<accession>A0A9W9TEK3</accession>
<dbReference type="EMBL" id="JAPQKS010000007">
    <property type="protein sequence ID" value="KAJ5219559.1"/>
    <property type="molecule type" value="Genomic_DNA"/>
</dbReference>
<feature type="coiled-coil region" evidence="2">
    <location>
        <begin position="182"/>
        <end position="209"/>
    </location>
</feature>
<evidence type="ECO:0000259" key="4">
    <source>
        <dbReference type="Pfam" id="PF10058"/>
    </source>
</evidence>
<keyword evidence="1" id="KW-0812">Transmembrane</keyword>
<dbReference type="RefSeq" id="XP_058326389.1">
    <property type="nucleotide sequence ID" value="XM_058478059.1"/>
</dbReference>
<dbReference type="PANTHER" id="PTHR22166">
    <property type="entry name" value="ENDOPLASMIC RETICULUM JUNCTION FORMATION PROTEIN LUNAPARK"/>
    <property type="match status" value="1"/>
</dbReference>
<keyword evidence="6" id="KW-1185">Reference proteome</keyword>
<keyword evidence="1" id="KW-0256">Endoplasmic reticulum</keyword>
<dbReference type="GO" id="GO:0008270">
    <property type="term" value="F:zinc ion binding"/>
    <property type="evidence" value="ECO:0007669"/>
    <property type="project" value="UniProtKB-KW"/>
</dbReference>
<comment type="function">
    <text evidence="1">Plays a role in determining ER morphology.</text>
</comment>
<reference evidence="5" key="1">
    <citation type="submission" date="2022-11" db="EMBL/GenBank/DDBJ databases">
        <authorList>
            <person name="Petersen C."/>
        </authorList>
    </citation>
    <scope>NUCLEOTIDE SEQUENCE</scope>
    <source>
        <strain evidence="5">IBT 19713</strain>
    </source>
</reference>
<protein>
    <recommendedName>
        <fullName evidence="1">Endoplasmic reticulum junction formation protein lunapark</fullName>
    </recommendedName>
</protein>
<organism evidence="5 6">
    <name type="scientific">Penicillium chermesinum</name>
    <dbReference type="NCBI Taxonomy" id="63820"/>
    <lineage>
        <taxon>Eukaryota</taxon>
        <taxon>Fungi</taxon>
        <taxon>Dikarya</taxon>
        <taxon>Ascomycota</taxon>
        <taxon>Pezizomycotina</taxon>
        <taxon>Eurotiomycetes</taxon>
        <taxon>Eurotiomycetidae</taxon>
        <taxon>Eurotiales</taxon>
        <taxon>Aspergillaceae</taxon>
        <taxon>Penicillium</taxon>
    </lineage>
</organism>
<comment type="subcellular location">
    <subcellularLocation>
        <location evidence="1">Endoplasmic reticulum membrane</location>
        <topology evidence="1">Multi-pass membrane protein</topology>
    </subcellularLocation>
</comment>
<keyword evidence="1" id="KW-0862">Zinc</keyword>
<feature type="compositionally biased region" description="Low complexity" evidence="3">
    <location>
        <begin position="235"/>
        <end position="253"/>
    </location>
</feature>
<dbReference type="InterPro" id="IPR019273">
    <property type="entry name" value="Lunapark_Znf"/>
</dbReference>
<feature type="region of interest" description="Disordered" evidence="3">
    <location>
        <begin position="389"/>
        <end position="463"/>
    </location>
</feature>
<dbReference type="GO" id="GO:0071788">
    <property type="term" value="P:endoplasmic reticulum tubular network maintenance"/>
    <property type="evidence" value="ECO:0007669"/>
    <property type="project" value="UniProtKB-UniRule"/>
</dbReference>
<dbReference type="OrthoDB" id="1725934at2759"/>
<evidence type="ECO:0000256" key="1">
    <source>
        <dbReference type="RuleBase" id="RU367073"/>
    </source>
</evidence>
<proteinExistence type="inferred from homology"/>
<gene>
    <name evidence="5" type="ORF">N7468_008763</name>
</gene>
<keyword evidence="1" id="KW-1133">Transmembrane helix</keyword>
<keyword evidence="2" id="KW-0175">Coiled coil</keyword>
<dbReference type="Proteomes" id="UP001150941">
    <property type="component" value="Unassembled WGS sequence"/>
</dbReference>
<dbReference type="Pfam" id="PF10058">
    <property type="entry name" value="Zn_ribbon_10"/>
    <property type="match status" value="1"/>
</dbReference>
<keyword evidence="1" id="KW-0863">Zinc-finger</keyword>
<sequence>MYPSPENGSLVGDASGHWELLFSPSLGRLDQYIFVLRGRQYLDHRVEETAQGLLGKPVTRPQYSPPYYNSPASFEKTLSTLSTKITQSTARLDQQRQTSRRFKALWTLYSIFAYILYSIILALVLGWESWSIKEYAAVTGGPVLYGPFLPHLQNKFSGANEVWMGRIYLVRSLGGRFFDYRISRSQKGLDDLQKQRDETIEKLKVATKYNSTQQLLEKYGGGSPEQSPSPKPKSQDAQSKPPNRQQPPVGRTGLPPPPTANIVRNPVQPPRPEIYDAPPSPNPPSQQQPSSNPPPSPPSPQTLVDEPGFAPNAFSTGAQYIEQPHWYDRLLDVLLGEDEMQPRNRMAMICSSCRLVNGQAPPGIKTPEELGRWRCGSCGAWNGEESEATQILSSLRQNPGRPEGTWESQAHAETSPEQHVRDEAADAATEEVKVEPESDPETGEADEAKQEPVRRSARGKAAQ</sequence>
<evidence type="ECO:0000256" key="2">
    <source>
        <dbReference type="SAM" id="Coils"/>
    </source>
</evidence>
<reference evidence="5" key="2">
    <citation type="journal article" date="2023" name="IMA Fungus">
        <title>Comparative genomic study of the Penicillium genus elucidates a diverse pangenome and 15 lateral gene transfer events.</title>
        <authorList>
            <person name="Petersen C."/>
            <person name="Sorensen T."/>
            <person name="Nielsen M.R."/>
            <person name="Sondergaard T.E."/>
            <person name="Sorensen J.L."/>
            <person name="Fitzpatrick D.A."/>
            <person name="Frisvad J.C."/>
            <person name="Nielsen K.L."/>
        </authorList>
    </citation>
    <scope>NUCLEOTIDE SEQUENCE</scope>
    <source>
        <strain evidence="5">IBT 19713</strain>
    </source>
</reference>
<feature type="transmembrane region" description="Helical" evidence="1">
    <location>
        <begin position="104"/>
        <end position="127"/>
    </location>
</feature>
<dbReference type="AlphaFoldDB" id="A0A9W9TEK3"/>
<feature type="region of interest" description="Disordered" evidence="3">
    <location>
        <begin position="217"/>
        <end position="314"/>
    </location>
</feature>
<dbReference type="GO" id="GO:0098826">
    <property type="term" value="C:endoplasmic reticulum tubular network membrane"/>
    <property type="evidence" value="ECO:0007669"/>
    <property type="project" value="UniProtKB-UniRule"/>
</dbReference>
<evidence type="ECO:0000313" key="5">
    <source>
        <dbReference type="EMBL" id="KAJ5219559.1"/>
    </source>
</evidence>
<feature type="domain" description="Lunapark zinc ribbon" evidence="4">
    <location>
        <begin position="326"/>
        <end position="382"/>
    </location>
</feature>
<evidence type="ECO:0000256" key="3">
    <source>
        <dbReference type="SAM" id="MobiDB-lite"/>
    </source>
</evidence>
<dbReference type="PANTHER" id="PTHR22166:SF12">
    <property type="entry name" value="ENDOPLASMIC RETICULUM JUNCTION FORMATION PROTEIN LUNAPARK"/>
    <property type="match status" value="1"/>
</dbReference>
<name>A0A9W9TEK3_9EURO</name>
<comment type="caution">
    <text evidence="5">The sequence shown here is derived from an EMBL/GenBank/DDBJ whole genome shotgun (WGS) entry which is preliminary data.</text>
</comment>
<feature type="compositionally biased region" description="Pro residues" evidence="3">
    <location>
        <begin position="267"/>
        <end position="300"/>
    </location>
</feature>
<comment type="caution">
    <text evidence="1">Lacks conserved residue(s) required for the propagation of feature annotation.</text>
</comment>
<keyword evidence="1" id="KW-0472">Membrane</keyword>
<comment type="similarity">
    <text evidence="1">Belongs to the lunapark family.</text>
</comment>
<dbReference type="GeneID" id="83205362"/>
<feature type="compositionally biased region" description="Basic and acidic residues" evidence="3">
    <location>
        <begin position="414"/>
        <end position="436"/>
    </location>
</feature>
<evidence type="ECO:0000313" key="6">
    <source>
        <dbReference type="Proteomes" id="UP001150941"/>
    </source>
</evidence>
<comment type="domain">
    <text evidence="1">The C4-type zinc finger motif is necessary both for its ER three-way tubular junction localization and formation.</text>
</comment>
<dbReference type="InterPro" id="IPR040115">
    <property type="entry name" value="Lnp"/>
</dbReference>